<dbReference type="InterPro" id="IPR016181">
    <property type="entry name" value="Acyl_CoA_acyltransferase"/>
</dbReference>
<dbReference type="InterPro" id="IPR000182">
    <property type="entry name" value="GNAT_dom"/>
</dbReference>
<dbReference type="OrthoDB" id="581534at2"/>
<reference evidence="2 3" key="1">
    <citation type="journal article" date="2007" name="Int. J. Syst. Evol. Microbiol.">
        <title>Paenibacillus ginsengarvi sp. nov., isolated from soil from ginseng cultivation.</title>
        <authorList>
            <person name="Yoon M.H."/>
            <person name="Ten L.N."/>
            <person name="Im W.T."/>
        </authorList>
    </citation>
    <scope>NUCLEOTIDE SEQUENCE [LARGE SCALE GENOMIC DNA]</scope>
    <source>
        <strain evidence="2 3">KCTC 13059</strain>
    </source>
</reference>
<dbReference type="Proteomes" id="UP000282311">
    <property type="component" value="Unassembled WGS sequence"/>
</dbReference>
<evidence type="ECO:0000259" key="1">
    <source>
        <dbReference type="PROSITE" id="PS51186"/>
    </source>
</evidence>
<dbReference type="PROSITE" id="PS51186">
    <property type="entry name" value="GNAT"/>
    <property type="match status" value="1"/>
</dbReference>
<dbReference type="EMBL" id="RBAH01000001">
    <property type="protein sequence ID" value="RKN86988.1"/>
    <property type="molecule type" value="Genomic_DNA"/>
</dbReference>
<organism evidence="2 3">
    <name type="scientific">Paenibacillus ginsengarvi</name>
    <dbReference type="NCBI Taxonomy" id="400777"/>
    <lineage>
        <taxon>Bacteria</taxon>
        <taxon>Bacillati</taxon>
        <taxon>Bacillota</taxon>
        <taxon>Bacilli</taxon>
        <taxon>Bacillales</taxon>
        <taxon>Paenibacillaceae</taxon>
        <taxon>Paenibacillus</taxon>
    </lineage>
</organism>
<evidence type="ECO:0000313" key="3">
    <source>
        <dbReference type="Proteomes" id="UP000282311"/>
    </source>
</evidence>
<evidence type="ECO:0000313" key="2">
    <source>
        <dbReference type="EMBL" id="RKN86988.1"/>
    </source>
</evidence>
<keyword evidence="3" id="KW-1185">Reference proteome</keyword>
<sequence length="208" mass="23634">MERAADTGGASGYREPEGADAIPYFGLTMKRSHLLHIPSAELLEGYSIRPFVSGDEAHWARIECLSGEFKTEEEALRHFRKEFGEHIAEMESRCLFVVDQDGLPVGTTTAWYGTFDGRPIGRIHWVAVIPDHQGRKLAKPLFTEALRTLALFHEEAYLTTQTTSYKAVGMYLNYGFAPVHQKPECREGWAWIERLLGRSVETERMNDQ</sequence>
<dbReference type="AlphaFoldDB" id="A0A3B0CUK3"/>
<proteinExistence type="predicted"/>
<dbReference type="Gene3D" id="3.40.630.30">
    <property type="match status" value="1"/>
</dbReference>
<feature type="domain" description="N-acetyltransferase" evidence="1">
    <location>
        <begin position="46"/>
        <end position="198"/>
    </location>
</feature>
<comment type="caution">
    <text evidence="2">The sequence shown here is derived from an EMBL/GenBank/DDBJ whole genome shotgun (WGS) entry which is preliminary data.</text>
</comment>
<dbReference type="SUPFAM" id="SSF55729">
    <property type="entry name" value="Acyl-CoA N-acyltransferases (Nat)"/>
    <property type="match status" value="1"/>
</dbReference>
<gene>
    <name evidence="2" type="ORF">D7M11_00155</name>
</gene>
<dbReference type="Pfam" id="PF00583">
    <property type="entry name" value="Acetyltransf_1"/>
    <property type="match status" value="1"/>
</dbReference>
<protein>
    <submittedName>
        <fullName evidence="2">GNAT family N-acetyltransferase</fullName>
    </submittedName>
</protein>
<keyword evidence="2" id="KW-0808">Transferase</keyword>
<dbReference type="CDD" id="cd04301">
    <property type="entry name" value="NAT_SF"/>
    <property type="match status" value="1"/>
</dbReference>
<accession>A0A3B0CUK3</accession>
<name>A0A3B0CUK3_9BACL</name>
<dbReference type="GO" id="GO:0016747">
    <property type="term" value="F:acyltransferase activity, transferring groups other than amino-acyl groups"/>
    <property type="evidence" value="ECO:0007669"/>
    <property type="project" value="InterPro"/>
</dbReference>